<evidence type="ECO:0000313" key="9">
    <source>
        <dbReference type="Ensembl" id="ENSPMEP00000012483.1"/>
    </source>
</evidence>
<dbReference type="Proteomes" id="UP000261480">
    <property type="component" value="Unplaced"/>
</dbReference>
<keyword evidence="2" id="KW-0964">Secreted</keyword>
<feature type="compositionally biased region" description="Low complexity" evidence="7">
    <location>
        <begin position="162"/>
        <end position="171"/>
    </location>
</feature>
<organism evidence="9 10">
    <name type="scientific">Poecilia mexicana</name>
    <dbReference type="NCBI Taxonomy" id="48701"/>
    <lineage>
        <taxon>Eukaryota</taxon>
        <taxon>Metazoa</taxon>
        <taxon>Chordata</taxon>
        <taxon>Craniata</taxon>
        <taxon>Vertebrata</taxon>
        <taxon>Euteleostomi</taxon>
        <taxon>Actinopterygii</taxon>
        <taxon>Neopterygii</taxon>
        <taxon>Teleostei</taxon>
        <taxon>Neoteleostei</taxon>
        <taxon>Acanthomorphata</taxon>
        <taxon>Ovalentaria</taxon>
        <taxon>Atherinomorphae</taxon>
        <taxon>Cyprinodontiformes</taxon>
        <taxon>Poeciliidae</taxon>
        <taxon>Poeciliinae</taxon>
        <taxon>Poecilia</taxon>
    </lineage>
</organism>
<dbReference type="PROSITE" id="PS00484">
    <property type="entry name" value="THYROGLOBULIN_1_1"/>
    <property type="match status" value="2"/>
</dbReference>
<dbReference type="Gene3D" id="4.10.800.10">
    <property type="entry name" value="Thyroglobulin type-1"/>
    <property type="match status" value="2"/>
</dbReference>
<dbReference type="PROSITE" id="PS51162">
    <property type="entry name" value="THYROGLOBULIN_1_2"/>
    <property type="match status" value="2"/>
</dbReference>
<feature type="domain" description="Thyroglobulin type-1" evidence="8">
    <location>
        <begin position="103"/>
        <end position="173"/>
    </location>
</feature>
<dbReference type="Ensembl" id="ENSPMET00000019926.1">
    <property type="protein sequence ID" value="ENSPMEP00000012483.1"/>
    <property type="gene ID" value="ENSPMEG00000014770.1"/>
</dbReference>
<keyword evidence="3" id="KW-0677">Repeat</keyword>
<comment type="caution">
    <text evidence="6">Lacks conserved residue(s) required for the propagation of feature annotation.</text>
</comment>
<dbReference type="GO" id="GO:0005615">
    <property type="term" value="C:extracellular space"/>
    <property type="evidence" value="ECO:0007669"/>
    <property type="project" value="TreeGrafter"/>
</dbReference>
<dbReference type="CDD" id="cd00191">
    <property type="entry name" value="TY"/>
    <property type="match status" value="2"/>
</dbReference>
<evidence type="ECO:0000259" key="8">
    <source>
        <dbReference type="PROSITE" id="PS51162"/>
    </source>
</evidence>
<keyword evidence="5" id="KW-0325">Glycoprotein</keyword>
<evidence type="ECO:0000313" key="10">
    <source>
        <dbReference type="Proteomes" id="UP000261480"/>
    </source>
</evidence>
<evidence type="ECO:0000256" key="7">
    <source>
        <dbReference type="SAM" id="MobiDB-lite"/>
    </source>
</evidence>
<dbReference type="InterPro" id="IPR036857">
    <property type="entry name" value="Thyroglobulin_1_sf"/>
</dbReference>
<evidence type="ECO:0000256" key="4">
    <source>
        <dbReference type="ARBA" id="ARBA00023157"/>
    </source>
</evidence>
<dbReference type="InterPro" id="IPR000716">
    <property type="entry name" value="Thyroglobulin_1"/>
</dbReference>
<evidence type="ECO:0000256" key="2">
    <source>
        <dbReference type="ARBA" id="ARBA00022525"/>
    </source>
</evidence>
<evidence type="ECO:0000256" key="6">
    <source>
        <dbReference type="PROSITE-ProRule" id="PRU00500"/>
    </source>
</evidence>
<sequence>STGDPSILILSLLFADQSERPKTPCEHHKEKVQASSSREYPVAGAYVPQCDADGQYIPLQCHSSTGYCWCVNEDGQERAGTRTPPGAQPRDCSKPGERVDAPKTPCEEQRDRAQASIQERYPVAGVFVPRCDAQGQFLPQQCHGSTGHCWCVDSSGQERAGTRTAPGATPADCRKPGSGTKGTCHMS</sequence>
<proteinExistence type="predicted"/>
<dbReference type="GO" id="GO:0007160">
    <property type="term" value="P:cell-matrix adhesion"/>
    <property type="evidence" value="ECO:0007669"/>
    <property type="project" value="TreeGrafter"/>
</dbReference>
<feature type="compositionally biased region" description="Basic and acidic residues" evidence="7">
    <location>
        <begin position="91"/>
        <end position="107"/>
    </location>
</feature>
<dbReference type="AlphaFoldDB" id="A0A3B3XBY3"/>
<dbReference type="PANTHER" id="PTHR12352:SF3">
    <property type="entry name" value="NIDOGEN-2"/>
    <property type="match status" value="1"/>
</dbReference>
<dbReference type="PANTHER" id="PTHR12352">
    <property type="entry name" value="SECRETED MODULAR CALCIUM-BINDING PROTEIN"/>
    <property type="match status" value="1"/>
</dbReference>
<evidence type="ECO:0000256" key="3">
    <source>
        <dbReference type="ARBA" id="ARBA00022737"/>
    </source>
</evidence>
<feature type="region of interest" description="Disordered" evidence="7">
    <location>
        <begin position="160"/>
        <end position="187"/>
    </location>
</feature>
<name>A0A3B3XBY3_9TELE</name>
<feature type="disulfide bond" evidence="6">
    <location>
        <begin position="142"/>
        <end position="149"/>
    </location>
</feature>
<reference evidence="9" key="2">
    <citation type="submission" date="2025-09" db="UniProtKB">
        <authorList>
            <consortium name="Ensembl"/>
        </authorList>
    </citation>
    <scope>IDENTIFICATION</scope>
</reference>
<evidence type="ECO:0000256" key="1">
    <source>
        <dbReference type="ARBA" id="ARBA00004613"/>
    </source>
</evidence>
<evidence type="ECO:0000256" key="5">
    <source>
        <dbReference type="ARBA" id="ARBA00023180"/>
    </source>
</evidence>
<dbReference type="FunFam" id="4.10.800.10:FF:000001">
    <property type="entry name" value="Testican-3 isoform 2"/>
    <property type="match status" value="2"/>
</dbReference>
<reference evidence="9" key="1">
    <citation type="submission" date="2025-08" db="UniProtKB">
        <authorList>
            <consortium name="Ensembl"/>
        </authorList>
    </citation>
    <scope>IDENTIFICATION</scope>
</reference>
<protein>
    <recommendedName>
        <fullName evidence="8">Thyroglobulin type-1 domain-containing protein</fullName>
    </recommendedName>
</protein>
<accession>A0A3B3XBY3</accession>
<keyword evidence="10" id="KW-1185">Reference proteome</keyword>
<keyword evidence="4 6" id="KW-1015">Disulfide bond</keyword>
<dbReference type="SUPFAM" id="SSF57610">
    <property type="entry name" value="Thyroglobulin type-1 domain"/>
    <property type="match status" value="2"/>
</dbReference>
<dbReference type="InterPro" id="IPR051950">
    <property type="entry name" value="Dev_reg/Prot_inhib"/>
</dbReference>
<feature type="domain" description="Thyroglobulin type-1" evidence="8">
    <location>
        <begin position="22"/>
        <end position="92"/>
    </location>
</feature>
<feature type="region of interest" description="Disordered" evidence="7">
    <location>
        <begin position="78"/>
        <end position="107"/>
    </location>
</feature>
<dbReference type="GO" id="GO:0005604">
    <property type="term" value="C:basement membrane"/>
    <property type="evidence" value="ECO:0007669"/>
    <property type="project" value="TreeGrafter"/>
</dbReference>
<comment type="subcellular location">
    <subcellularLocation>
        <location evidence="1">Secreted</location>
    </subcellularLocation>
</comment>
<dbReference type="STRING" id="48701.ENSPMEP00000012483"/>
<dbReference type="Pfam" id="PF00086">
    <property type="entry name" value="Thyroglobulin_1"/>
    <property type="match status" value="2"/>
</dbReference>
<feature type="disulfide bond" evidence="6">
    <location>
        <begin position="61"/>
        <end position="68"/>
    </location>
</feature>
<dbReference type="SMART" id="SM00211">
    <property type="entry name" value="TY"/>
    <property type="match status" value="2"/>
</dbReference>